<dbReference type="SUPFAM" id="SSF51735">
    <property type="entry name" value="NAD(P)-binding Rossmann-fold domains"/>
    <property type="match status" value="1"/>
</dbReference>
<dbReference type="EMBL" id="PDJD01000001">
    <property type="protein sequence ID" value="PFG18576.1"/>
    <property type="molecule type" value="Genomic_DNA"/>
</dbReference>
<protein>
    <submittedName>
        <fullName evidence="1">Uncharacterized protein YbjT (DUF2867 family)</fullName>
    </submittedName>
</protein>
<keyword evidence="2" id="KW-1185">Reference proteome</keyword>
<accession>A0A2A9CWR1</accession>
<sequence length="244" mass="25032">MRIAVAGATGTAGAAVVAQARERGHQVVELTRAAGVDLVSGAGLDALLPGADAVVDLANTTTTSAAKSHAFFTAVTTGLLAAEARHGVGHHVALSIVGIDEVAAGYYAGKHAQESAIASGPVPWSLLRATQFHEFAEQSLGFAKAGRVSMVPFGHLQPVAVSEVATALVDLVEAGPSGRVQDLRGPRRELLVEMAKKVAARRGTGQRVIGVPMPGGYGHAMRSGVLCGNNKARTGTITFEEWLG</sequence>
<dbReference type="Proteomes" id="UP000224915">
    <property type="component" value="Unassembled WGS sequence"/>
</dbReference>
<evidence type="ECO:0000313" key="1">
    <source>
        <dbReference type="EMBL" id="PFG18576.1"/>
    </source>
</evidence>
<organism evidence="1 2">
    <name type="scientific">Serinibacter salmoneus</name>
    <dbReference type="NCBI Taxonomy" id="556530"/>
    <lineage>
        <taxon>Bacteria</taxon>
        <taxon>Bacillati</taxon>
        <taxon>Actinomycetota</taxon>
        <taxon>Actinomycetes</taxon>
        <taxon>Micrococcales</taxon>
        <taxon>Beutenbergiaceae</taxon>
        <taxon>Serinibacter</taxon>
    </lineage>
</organism>
<proteinExistence type="predicted"/>
<dbReference type="PANTHER" id="PTHR12126:SF11">
    <property type="entry name" value="NADH DEHYDROGENASE [UBIQUINONE] 1 ALPHA SUBCOMPLEX SUBUNIT 9, MITOCHONDRIAL"/>
    <property type="match status" value="1"/>
</dbReference>
<dbReference type="InterPro" id="IPR036291">
    <property type="entry name" value="NAD(P)-bd_dom_sf"/>
</dbReference>
<evidence type="ECO:0000313" key="2">
    <source>
        <dbReference type="Proteomes" id="UP000224915"/>
    </source>
</evidence>
<dbReference type="GO" id="GO:0044877">
    <property type="term" value="F:protein-containing complex binding"/>
    <property type="evidence" value="ECO:0007669"/>
    <property type="project" value="TreeGrafter"/>
</dbReference>
<gene>
    <name evidence="1" type="ORF">ATL40_0116</name>
</gene>
<dbReference type="InterPro" id="IPR051207">
    <property type="entry name" value="ComplexI_NDUFA9_subunit"/>
</dbReference>
<dbReference type="RefSeq" id="WP_098467833.1">
    <property type="nucleotide sequence ID" value="NZ_PDJD01000001.1"/>
</dbReference>
<dbReference type="Gene3D" id="3.40.50.720">
    <property type="entry name" value="NAD(P)-binding Rossmann-like Domain"/>
    <property type="match status" value="1"/>
</dbReference>
<comment type="caution">
    <text evidence="1">The sequence shown here is derived from an EMBL/GenBank/DDBJ whole genome shotgun (WGS) entry which is preliminary data.</text>
</comment>
<name>A0A2A9CWR1_9MICO</name>
<dbReference type="PANTHER" id="PTHR12126">
    <property type="entry name" value="NADH-UBIQUINONE OXIDOREDUCTASE 39 KDA SUBUNIT-RELATED"/>
    <property type="match status" value="1"/>
</dbReference>
<dbReference type="AlphaFoldDB" id="A0A2A9CWR1"/>
<reference evidence="1 2" key="1">
    <citation type="submission" date="2017-10" db="EMBL/GenBank/DDBJ databases">
        <title>Sequencing the genomes of 1000 actinobacteria strains.</title>
        <authorList>
            <person name="Klenk H.-P."/>
        </authorList>
    </citation>
    <scope>NUCLEOTIDE SEQUENCE [LARGE SCALE GENOMIC DNA]</scope>
    <source>
        <strain evidence="1 2">DSM 21801</strain>
    </source>
</reference>